<proteinExistence type="predicted"/>
<gene>
    <name evidence="1" type="ORF">ACFOZ9_13030</name>
</gene>
<sequence length="422" mass="46868">MTPSNSSIFADRPDLTAALRHMAWAYSLEQREFTWQEIVQQINRARIEMGLTPLLQGAPITLLQKRTIGSPQRDPGLPAHYAKHTRGRYVPVVERLDWRFSAGHSHGEIRRTAQNAVRLLPQPGEDARFVAQGAHLPDTRFVPLTAEENDLKRLDGKRGLYVVRYPHHSYVGQTDEIQVRWRQHRKGGASGGVFVYTEANDLSLEALNTAESLAIAAFKELLRMKNGTVGRDRRPLPGEMQRGSALALMFQAAVVRLAAEGELDDVLVWRAERDVPGLRAAYLALDVGQGEPPTSAVLADLAEHHPDVASPEPVVIAKFGAEGGSIVLGGVQGPQGWTFTVGTDESTLKDLLSEQDLEGVSLTSTLDAGQRWDEALTALDRYPWHQLIILGVHPAFETRLYTAALERGGREDRWIQWRKQQA</sequence>
<evidence type="ECO:0000313" key="1">
    <source>
        <dbReference type="EMBL" id="MFC4427133.1"/>
    </source>
</evidence>
<evidence type="ECO:0000313" key="2">
    <source>
        <dbReference type="Proteomes" id="UP001595998"/>
    </source>
</evidence>
<name>A0ABV8XQU4_9DEIO</name>
<protein>
    <submittedName>
        <fullName evidence="1">GIY-YIG nuclease family protein</fullName>
    </submittedName>
</protein>
<dbReference type="CDD" id="cd00719">
    <property type="entry name" value="GIY-YIG_SF"/>
    <property type="match status" value="1"/>
</dbReference>
<organism evidence="1 2">
    <name type="scientific">Deinococcus navajonensis</name>
    <dbReference type="NCBI Taxonomy" id="309884"/>
    <lineage>
        <taxon>Bacteria</taxon>
        <taxon>Thermotogati</taxon>
        <taxon>Deinococcota</taxon>
        <taxon>Deinococci</taxon>
        <taxon>Deinococcales</taxon>
        <taxon>Deinococcaceae</taxon>
        <taxon>Deinococcus</taxon>
    </lineage>
</organism>
<dbReference type="Proteomes" id="UP001595998">
    <property type="component" value="Unassembled WGS sequence"/>
</dbReference>
<accession>A0ABV8XQU4</accession>
<keyword evidence="2" id="KW-1185">Reference proteome</keyword>
<reference evidence="2" key="1">
    <citation type="journal article" date="2019" name="Int. J. Syst. Evol. Microbiol.">
        <title>The Global Catalogue of Microorganisms (GCM) 10K type strain sequencing project: providing services to taxonomists for standard genome sequencing and annotation.</title>
        <authorList>
            <consortium name="The Broad Institute Genomics Platform"/>
            <consortium name="The Broad Institute Genome Sequencing Center for Infectious Disease"/>
            <person name="Wu L."/>
            <person name="Ma J."/>
        </authorList>
    </citation>
    <scope>NUCLEOTIDE SEQUENCE [LARGE SCALE GENOMIC DNA]</scope>
    <source>
        <strain evidence="2">CCUG 56029</strain>
    </source>
</reference>
<comment type="caution">
    <text evidence="1">The sequence shown here is derived from an EMBL/GenBank/DDBJ whole genome shotgun (WGS) entry which is preliminary data.</text>
</comment>
<dbReference type="EMBL" id="JBHSEH010000017">
    <property type="protein sequence ID" value="MFC4427133.1"/>
    <property type="molecule type" value="Genomic_DNA"/>
</dbReference>
<dbReference type="RefSeq" id="WP_380040317.1">
    <property type="nucleotide sequence ID" value="NZ_JBHSEH010000017.1"/>
</dbReference>